<organism evidence="1">
    <name type="scientific">Arundo donax</name>
    <name type="common">Giant reed</name>
    <name type="synonym">Donax arundinaceus</name>
    <dbReference type="NCBI Taxonomy" id="35708"/>
    <lineage>
        <taxon>Eukaryota</taxon>
        <taxon>Viridiplantae</taxon>
        <taxon>Streptophyta</taxon>
        <taxon>Embryophyta</taxon>
        <taxon>Tracheophyta</taxon>
        <taxon>Spermatophyta</taxon>
        <taxon>Magnoliopsida</taxon>
        <taxon>Liliopsida</taxon>
        <taxon>Poales</taxon>
        <taxon>Poaceae</taxon>
        <taxon>PACMAD clade</taxon>
        <taxon>Arundinoideae</taxon>
        <taxon>Arundineae</taxon>
        <taxon>Arundo</taxon>
    </lineage>
</organism>
<dbReference type="EMBL" id="GBRH01161043">
    <property type="protein sequence ID" value="JAE36853.1"/>
    <property type="molecule type" value="Transcribed_RNA"/>
</dbReference>
<accession>A0A0A9HVA6</accession>
<proteinExistence type="predicted"/>
<sequence length="23" mass="2711">MKDIAYKLNLTVLSKNKSNWIKC</sequence>
<protein>
    <submittedName>
        <fullName evidence="1">Uncharacterized protein</fullName>
    </submittedName>
</protein>
<dbReference type="AlphaFoldDB" id="A0A0A9HVA6"/>
<evidence type="ECO:0000313" key="1">
    <source>
        <dbReference type="EMBL" id="JAE36853.1"/>
    </source>
</evidence>
<reference evidence="1" key="2">
    <citation type="journal article" date="2015" name="Data Brief">
        <title>Shoot transcriptome of the giant reed, Arundo donax.</title>
        <authorList>
            <person name="Barrero R.A."/>
            <person name="Guerrero F.D."/>
            <person name="Moolhuijzen P."/>
            <person name="Goolsby J.A."/>
            <person name="Tidwell J."/>
            <person name="Bellgard S.E."/>
            <person name="Bellgard M.I."/>
        </authorList>
    </citation>
    <scope>NUCLEOTIDE SEQUENCE</scope>
    <source>
        <tissue evidence="1">Shoot tissue taken approximately 20 cm above the soil surface</tissue>
    </source>
</reference>
<name>A0A0A9HVA6_ARUDO</name>
<reference evidence="1" key="1">
    <citation type="submission" date="2014-09" db="EMBL/GenBank/DDBJ databases">
        <authorList>
            <person name="Magalhaes I.L.F."/>
            <person name="Oliveira U."/>
            <person name="Santos F.R."/>
            <person name="Vidigal T.H.D.A."/>
            <person name="Brescovit A.D."/>
            <person name="Santos A.J."/>
        </authorList>
    </citation>
    <scope>NUCLEOTIDE SEQUENCE</scope>
    <source>
        <tissue evidence="1">Shoot tissue taken approximately 20 cm above the soil surface</tissue>
    </source>
</reference>